<dbReference type="GO" id="GO:0006325">
    <property type="term" value="P:chromatin organization"/>
    <property type="evidence" value="ECO:0007669"/>
    <property type="project" value="UniProtKB-KW"/>
</dbReference>
<dbReference type="AlphaFoldDB" id="X6N8S8"/>
<sequence length="313" mass="36903">MSSISTFKKGETVACRYRDWWFKAKILKISSEGYHVHYMGWDRDWDEPVKREALRKYDAKLVSKSQQSYHEFVRKLDQSQNDQNQSDQTQNENEPEKNNTELERPIDWIEIKHEKLLRIRLTSRMMGYNILQTIKIGGCPLSQITNSNDANSSQQVDGITWQSLPKRTEDDNNIKCIFRNTLKDIIKVEENKEQDETVIACKKAFYIFRLFFNKLALGYLMFEDEWEQIAAVAKTKNIMISETAKPDRYLGAEHLIRFFARFEELMVALKPWSPNLKEIGILNQSSSLVIRHLQQNWSKYFEELGSVEDIIKD</sequence>
<dbReference type="InterPro" id="IPR008676">
    <property type="entry name" value="MRG"/>
</dbReference>
<keyword evidence="5" id="KW-0539">Nucleus</keyword>
<protein>
    <submittedName>
        <fullName evidence="9">Histone acetylase complex subunit MRG15-2</fullName>
    </submittedName>
</protein>
<dbReference type="InterPro" id="IPR016197">
    <property type="entry name" value="Chromo-like_dom_sf"/>
</dbReference>
<name>X6N8S8_RETFI</name>
<keyword evidence="10" id="KW-1185">Reference proteome</keyword>
<feature type="compositionally biased region" description="Low complexity" evidence="6">
    <location>
        <begin position="78"/>
        <end position="91"/>
    </location>
</feature>
<dbReference type="PANTHER" id="PTHR10880:SF15">
    <property type="entry name" value="MSL COMPLEX SUBUNIT 3"/>
    <property type="match status" value="1"/>
</dbReference>
<dbReference type="Gene3D" id="2.30.30.140">
    <property type="match status" value="1"/>
</dbReference>
<evidence type="ECO:0000256" key="6">
    <source>
        <dbReference type="SAM" id="MobiDB-lite"/>
    </source>
</evidence>
<dbReference type="Proteomes" id="UP000023152">
    <property type="component" value="Unassembled WGS sequence"/>
</dbReference>
<dbReference type="InterPro" id="IPR026541">
    <property type="entry name" value="MRG_dom"/>
</dbReference>
<comment type="caution">
    <text evidence="9">The sequence shown here is derived from an EMBL/GenBank/DDBJ whole genome shotgun (WGS) entry which is preliminary data.</text>
</comment>
<reference evidence="9 10" key="1">
    <citation type="journal article" date="2013" name="Curr. Biol.">
        <title>The Genome of the Foraminiferan Reticulomyxa filosa.</title>
        <authorList>
            <person name="Glockner G."/>
            <person name="Hulsmann N."/>
            <person name="Schleicher M."/>
            <person name="Noegel A.A."/>
            <person name="Eichinger L."/>
            <person name="Gallinger C."/>
            <person name="Pawlowski J."/>
            <person name="Sierra R."/>
            <person name="Euteneuer U."/>
            <person name="Pillet L."/>
            <person name="Moustafa A."/>
            <person name="Platzer M."/>
            <person name="Groth M."/>
            <person name="Szafranski K."/>
            <person name="Schliwa M."/>
        </authorList>
    </citation>
    <scope>NUCLEOTIDE SEQUENCE [LARGE SCALE GENOMIC DNA]</scope>
</reference>
<dbReference type="Gene3D" id="1.10.274.30">
    <property type="entry name" value="MRG domain"/>
    <property type="match status" value="1"/>
</dbReference>
<keyword evidence="3" id="KW-0805">Transcription regulation</keyword>
<evidence type="ECO:0000256" key="3">
    <source>
        <dbReference type="ARBA" id="ARBA00023015"/>
    </source>
</evidence>
<evidence type="ECO:0000256" key="1">
    <source>
        <dbReference type="ARBA" id="ARBA00004123"/>
    </source>
</evidence>
<dbReference type="GO" id="GO:0006355">
    <property type="term" value="P:regulation of DNA-templated transcription"/>
    <property type="evidence" value="ECO:0007669"/>
    <property type="project" value="InterPro"/>
</dbReference>
<dbReference type="GO" id="GO:0000123">
    <property type="term" value="C:histone acetyltransferase complex"/>
    <property type="evidence" value="ECO:0007669"/>
    <property type="project" value="TreeGrafter"/>
</dbReference>
<dbReference type="InterPro" id="IPR038217">
    <property type="entry name" value="MRG_C_sf"/>
</dbReference>
<dbReference type="SUPFAM" id="SSF54160">
    <property type="entry name" value="Chromo domain-like"/>
    <property type="match status" value="1"/>
</dbReference>
<keyword evidence="2" id="KW-0156">Chromatin regulator</keyword>
<evidence type="ECO:0000259" key="8">
    <source>
        <dbReference type="Pfam" id="PF11717"/>
    </source>
</evidence>
<dbReference type="InterPro" id="IPR025995">
    <property type="entry name" value="Tudor-knot"/>
</dbReference>
<feature type="domain" description="Tudor-knot" evidence="8">
    <location>
        <begin position="7"/>
        <end position="55"/>
    </location>
</feature>
<feature type="region of interest" description="Disordered" evidence="6">
    <location>
        <begin position="76"/>
        <end position="101"/>
    </location>
</feature>
<comment type="subcellular location">
    <subcellularLocation>
        <location evidence="1">Nucleus</location>
    </subcellularLocation>
</comment>
<proteinExistence type="predicted"/>
<evidence type="ECO:0000256" key="5">
    <source>
        <dbReference type="ARBA" id="ARBA00023242"/>
    </source>
</evidence>
<dbReference type="Pfam" id="PF05712">
    <property type="entry name" value="MRG"/>
    <property type="match status" value="1"/>
</dbReference>
<dbReference type="GO" id="GO:0005634">
    <property type="term" value="C:nucleus"/>
    <property type="evidence" value="ECO:0007669"/>
    <property type="project" value="UniProtKB-SubCell"/>
</dbReference>
<dbReference type="PANTHER" id="PTHR10880">
    <property type="entry name" value="MORTALITY FACTOR 4-LIKE PROTEIN"/>
    <property type="match status" value="1"/>
</dbReference>
<organism evidence="9 10">
    <name type="scientific">Reticulomyxa filosa</name>
    <dbReference type="NCBI Taxonomy" id="46433"/>
    <lineage>
        <taxon>Eukaryota</taxon>
        <taxon>Sar</taxon>
        <taxon>Rhizaria</taxon>
        <taxon>Retaria</taxon>
        <taxon>Foraminifera</taxon>
        <taxon>Monothalamids</taxon>
        <taxon>Reticulomyxidae</taxon>
        <taxon>Reticulomyxa</taxon>
    </lineage>
</organism>
<accession>X6N8S8</accession>
<evidence type="ECO:0000259" key="7">
    <source>
        <dbReference type="Pfam" id="PF05712"/>
    </source>
</evidence>
<dbReference type="Pfam" id="PF11717">
    <property type="entry name" value="Tudor-knot"/>
    <property type="match status" value="1"/>
</dbReference>
<dbReference type="OrthoDB" id="124855at2759"/>
<dbReference type="EMBL" id="ASPP01010536">
    <property type="protein sequence ID" value="ETO22700.1"/>
    <property type="molecule type" value="Genomic_DNA"/>
</dbReference>
<evidence type="ECO:0000313" key="10">
    <source>
        <dbReference type="Proteomes" id="UP000023152"/>
    </source>
</evidence>
<keyword evidence="4" id="KW-0804">Transcription</keyword>
<evidence type="ECO:0000313" key="9">
    <source>
        <dbReference type="EMBL" id="ETO22700.1"/>
    </source>
</evidence>
<evidence type="ECO:0000256" key="4">
    <source>
        <dbReference type="ARBA" id="ARBA00023163"/>
    </source>
</evidence>
<dbReference type="PROSITE" id="PS51640">
    <property type="entry name" value="MRG"/>
    <property type="match status" value="1"/>
</dbReference>
<evidence type="ECO:0000256" key="2">
    <source>
        <dbReference type="ARBA" id="ARBA00022853"/>
    </source>
</evidence>
<feature type="domain" description="MRG" evidence="7">
    <location>
        <begin position="172"/>
        <end position="302"/>
    </location>
</feature>
<gene>
    <name evidence="9" type="ORF">RFI_14492</name>
</gene>